<dbReference type="Proteomes" id="UP000271087">
    <property type="component" value="Unassembled WGS sequence"/>
</dbReference>
<proteinExistence type="predicted"/>
<dbReference type="OrthoDB" id="272985at2759"/>
<sequence>MSISLWRHVKTLKLTTNMRIQLQNNRSTAIFSHQLEIGNGKMPVDLTSRRISLPHNFYNLLASKEQLVKKAFSNIQTNYKNHDWMNERATLVAKNKDVHELNNIIQSSIQSELSHLHLLDLPGVPPHVLQLKIGVPIIMLRNINQPKLCSGMQGMRTSSPLKGPVKIVASTTLLINFLLQTACHCKALAG</sequence>
<dbReference type="InterPro" id="IPR027417">
    <property type="entry name" value="P-loop_NTPase"/>
</dbReference>
<dbReference type="Pfam" id="PF21530">
    <property type="entry name" value="Pif1_2B_dom"/>
    <property type="match status" value="1"/>
</dbReference>
<gene>
    <name evidence="2" type="ORF">NOO_LOCUS4925</name>
</gene>
<feature type="domain" description="DNA helicase Pif1-like 2B" evidence="1">
    <location>
        <begin position="118"/>
        <end position="154"/>
    </location>
</feature>
<evidence type="ECO:0000313" key="3">
    <source>
        <dbReference type="Proteomes" id="UP000271087"/>
    </source>
</evidence>
<evidence type="ECO:0000259" key="1">
    <source>
        <dbReference type="Pfam" id="PF21530"/>
    </source>
</evidence>
<reference evidence="4" key="1">
    <citation type="submission" date="2016-06" db="UniProtKB">
        <authorList>
            <consortium name="WormBaseParasite"/>
        </authorList>
    </citation>
    <scope>IDENTIFICATION</scope>
</reference>
<dbReference type="AlphaFoldDB" id="A0A182EA55"/>
<dbReference type="STRING" id="42157.A0A182EA55"/>
<reference evidence="2 3" key="2">
    <citation type="submission" date="2018-08" db="EMBL/GenBank/DDBJ databases">
        <authorList>
            <person name="Laetsch R D."/>
            <person name="Stevens L."/>
            <person name="Kumar S."/>
            <person name="Blaxter L. M."/>
        </authorList>
    </citation>
    <scope>NUCLEOTIDE SEQUENCE [LARGE SCALE GENOMIC DNA]</scope>
</reference>
<evidence type="ECO:0000313" key="2">
    <source>
        <dbReference type="EMBL" id="VDK75268.1"/>
    </source>
</evidence>
<keyword evidence="3" id="KW-1185">Reference proteome</keyword>
<accession>A0A182EA55</accession>
<dbReference type="SUPFAM" id="SSF52540">
    <property type="entry name" value="P-loop containing nucleoside triphosphate hydrolases"/>
    <property type="match status" value="1"/>
</dbReference>
<evidence type="ECO:0000313" key="4">
    <source>
        <dbReference type="WBParaSite" id="nOo.2.0.1.t04925-RA"/>
    </source>
</evidence>
<dbReference type="PANTHER" id="PTHR10492">
    <property type="match status" value="1"/>
</dbReference>
<name>A0A182EA55_ONCOC</name>
<dbReference type="EMBL" id="UYRW01001210">
    <property type="protein sequence ID" value="VDK75268.1"/>
    <property type="molecule type" value="Genomic_DNA"/>
</dbReference>
<organism evidence="4">
    <name type="scientific">Onchocerca ochengi</name>
    <name type="common">Filarial nematode worm</name>
    <dbReference type="NCBI Taxonomy" id="42157"/>
    <lineage>
        <taxon>Eukaryota</taxon>
        <taxon>Metazoa</taxon>
        <taxon>Ecdysozoa</taxon>
        <taxon>Nematoda</taxon>
        <taxon>Chromadorea</taxon>
        <taxon>Rhabditida</taxon>
        <taxon>Spirurina</taxon>
        <taxon>Spiruromorpha</taxon>
        <taxon>Filarioidea</taxon>
        <taxon>Onchocercidae</taxon>
        <taxon>Onchocerca</taxon>
    </lineage>
</organism>
<protein>
    <submittedName>
        <fullName evidence="4">ATP-dependent DNA helicase</fullName>
    </submittedName>
</protein>
<dbReference type="InterPro" id="IPR049163">
    <property type="entry name" value="Pif1-like_2B_dom"/>
</dbReference>
<dbReference type="WBParaSite" id="nOo.2.0.1.t04925-RA">
    <property type="protein sequence ID" value="nOo.2.0.1.t04925-RA"/>
    <property type="gene ID" value="nOo.2.0.1.g04925"/>
</dbReference>